<comment type="caution">
    <text evidence="7">The sequence shown here is derived from an EMBL/GenBank/DDBJ whole genome shotgun (WGS) entry which is preliminary data.</text>
</comment>
<feature type="compositionally biased region" description="Polar residues" evidence="4">
    <location>
        <begin position="575"/>
        <end position="590"/>
    </location>
</feature>
<feature type="compositionally biased region" description="Basic and acidic residues" evidence="4">
    <location>
        <begin position="1334"/>
        <end position="1355"/>
    </location>
</feature>
<feature type="compositionally biased region" description="Polar residues" evidence="4">
    <location>
        <begin position="2124"/>
        <end position="2136"/>
    </location>
</feature>
<feature type="compositionally biased region" description="Polar residues" evidence="4">
    <location>
        <begin position="2389"/>
        <end position="2398"/>
    </location>
</feature>
<feature type="region of interest" description="Disordered" evidence="4">
    <location>
        <begin position="795"/>
        <end position="843"/>
    </location>
</feature>
<feature type="compositionally biased region" description="Polar residues" evidence="4">
    <location>
        <begin position="322"/>
        <end position="342"/>
    </location>
</feature>
<dbReference type="GO" id="GO:0030513">
    <property type="term" value="P:positive regulation of BMP signaling pathway"/>
    <property type="evidence" value="ECO:0007669"/>
    <property type="project" value="TreeGrafter"/>
</dbReference>
<evidence type="ECO:0000256" key="4">
    <source>
        <dbReference type="SAM" id="MobiDB-lite"/>
    </source>
</evidence>
<gene>
    <name evidence="6" type="ORF">AVEN_102188_1</name>
    <name evidence="7" type="ORF">AVEN_137100_1</name>
</gene>
<feature type="region of interest" description="Disordered" evidence="4">
    <location>
        <begin position="500"/>
        <end position="522"/>
    </location>
</feature>
<feature type="compositionally biased region" description="Low complexity" evidence="4">
    <location>
        <begin position="1077"/>
        <end position="1090"/>
    </location>
</feature>
<sequence>MSVCEHDNSKTIRATGMKFGVIHKRAAFYLANDTMCIVDGDVYRNGDPVPTDDECERCTCRPPGFSCVLRDCDTKPGCKAVRRAGECCPEYVCGCVHNNRVYEDGEIIKDLQNNCYTCRCHGSSISCTFAECLFRGDCPPEYVPGECCPRYDHCPPLSTTSSSTIFTTESTTQSEIVQQQKVFLNLTTQHLEKFTDEGTTLTIVDILPSSTTTTTTQAYSEEASSTTMVTVKFTLTDGAVTSISDFNLNTLTTLLPLQTSTYSETTKYIIPDENQLKLTTTQASTSDVSDGDFSSKEIVFSTETAQSEKEELFTSTTNILTESTKVTTPTPDTLLEQSTSEKIPQVHSSHENTSETTKNDSVALEDSTDMGLHFDETGDHSKTPTDDVVIDSSTTSYETTQIFDGEETDSEEESDSANTPSETSDDSVVHSSTIDKDDKLVTENPEKTHGPSTTADFSSATEILKEEISLLPESLHNVSGDGNATEFVTIASYTEESIEHEYEPTKASTVEGTHEPSSEFTEMLDGEEKFSTDKLDKLSVATDSPGPSFQTSSTEKSRETTLAIESTTIQSFNQTTEVQDTTTEHISVNSQDEEKYFSTEQTKENEEILSTAITRPATELSSEMDESSVALENKSHEIPSTLQQFDTTSSVERDVTEDGKKTTQHTDSIESQTSSLEDKQSTSAPSEYSTDSEISVELKNFTESPLFSSETSAESVDFPTEMESETNEKHEIYSSTVVSTTKITEQPLISDTPHISEIEFSETIHNDSSDNALEESNTNEHTSSDSYLLTILDSETSSSTDDTNISDLSDESDTTVKEQQNTSSISVEDHISVETSSVEPKFDVFTTNNESTTQENASDISPNMIPETTSESALDGNKFVTETTKTNSSIHENISELSIIDLSENSETETSKEILESTTSAIIENNESTELSFTENSGSKLELDYNSVSTTDSNQNEGHSVFPKISESTTEDDIIQNAETEATSEGSSGIKELTTTDSLTDTASNVSENEVTTLMDQTEDDVLESETLQSNFDTIVSNQQTTKSGEHFDSNESGISKLVSDTTESENISTLKDVASEDNNNTSSSTDNNSALGSTDTKDESGLDVTSSLKENDIGETTQFSTFSTNDINTTSFPLIQDFKTKVDGVTKTIENHSRDSTHLSTDIDVTTTKIPVDGVTKTIENHSRDSTHISTDIDVTTTKIPVDANDTSLIANESETEGSDGFNNDLTSSLSKDHENFSSELKTSIVNSPSNDVPALILFDPENNETNISTTTTSNYSDYAAPDGQTESNKLVTNLETDDLEFPPKLSDHQGTTSVNDEDYSALDSEENFSEETNDHSAIDVIRPSETEEDKSVSFDETESFSPSGSTFHQTKASTLSADKDIISEEIDPDAKENVSRDGYTDEINTAANFQADSEENSFSSTVHPISNSYSTEEIHSIGEFTHTESEDAEKLSINVENTENWKLDNTTPEQDSSNTKLTTTSLEQTSPNAKNNTFISIDEFEAHAHEVTYKETTINIENFTNPSFQPDENSSYPQLHDNDLLSKSNENETLIADVDDHTLKFENDEFSSKEKDHISANEAASNDFDEGNSFEETFEGEEALSSENTIVTGENVIHVSDELNLSNQGNGNDNLDQSDLPLLSVISSNDNPSFTSTSTSNINNIPEEESTHIEINDGDNYSTSNVQNNGGQNNGEFESSETPANNFATPDASAVTENKENETNDELSTVDENTFGEAMHEYSDDHEKHDILKLTSTVSQNTQTTNHDQSFDYHGIEMDSEEETTEFLNINITKPSVSYRVETARNLDDSTTSDNLSVENESTSLNVESFIKDEVSNTQSDEEHSNISEIVEISDDTSINSTVKASYLHDDSNIFNEMGDHFSGGNLYSAFVIPSGEKMYEVDKKKDIERVSSENVSNSNTFPKNAFEAYGYLGGVFITGNSKYNDHKEHLHGISHSLKDEINIVENKNNVEASENPSLILDSEEDAEKNNEDISELESEIGKETVIKNETTAYLADHYFDGDRENLASRDQSTQNDLQIASTENINYNISSNTSFLHPNTTSETSEKQNFQISIESSKNGSGPEKGGEWLEPTLPSPNAAVFLQSQSEQINSNENANSVVESDDYSPSVNTSEQNQKAPEKGGELFEPTISNPFHLDQKPGQNEKTDQSSDELAAESHSAIEKSSFATDIPLYVLSRGKESNHPGALQYNSAQESGSEGSDMSDIHSNDLRNNNSEIDEENSAKEIPSFPMTILNETLISFNDSQNMFTEPLTETEESNFTSGMNESILMSDENRVNLLQPYSLIDVISNVFKAPGYDSEVHSHFLKEQVNYSDKEEPLVLVKRNADTSQERIVFEKETAVKPDPNSKLYHDKTNPHVLQTKKTIYSPISPASSTNTRPQDPPPAKVTSSFIFVVSPNDDNPGSINPSSSSSGSAEETELPNDNMFSQNNAQKTRN</sequence>
<evidence type="ECO:0000256" key="1">
    <source>
        <dbReference type="ARBA" id="ARBA00004613"/>
    </source>
</evidence>
<feature type="region of interest" description="Disordered" evidence="4">
    <location>
        <begin position="1072"/>
        <end position="1105"/>
    </location>
</feature>
<feature type="compositionally biased region" description="Low complexity" evidence="4">
    <location>
        <begin position="1682"/>
        <end position="1699"/>
    </location>
</feature>
<feature type="compositionally biased region" description="Polar residues" evidence="4">
    <location>
        <begin position="977"/>
        <end position="987"/>
    </location>
</feature>
<dbReference type="OrthoDB" id="6431727at2759"/>
<dbReference type="SUPFAM" id="SSF57603">
    <property type="entry name" value="FnI-like domain"/>
    <property type="match status" value="2"/>
</dbReference>
<feature type="compositionally biased region" description="Basic and acidic residues" evidence="4">
    <location>
        <begin position="651"/>
        <end position="661"/>
    </location>
</feature>
<feature type="region of interest" description="Disordered" evidence="4">
    <location>
        <begin position="575"/>
        <end position="730"/>
    </location>
</feature>
<protein>
    <recommendedName>
        <fullName evidence="5">VWFC domain-containing protein</fullName>
    </recommendedName>
</protein>
<dbReference type="InterPro" id="IPR001007">
    <property type="entry name" value="VWF_dom"/>
</dbReference>
<evidence type="ECO:0000313" key="6">
    <source>
        <dbReference type="EMBL" id="GBN55237.1"/>
    </source>
</evidence>
<evidence type="ECO:0000313" key="7">
    <source>
        <dbReference type="EMBL" id="GBN55269.1"/>
    </source>
</evidence>
<feature type="compositionally biased region" description="Basic and acidic residues" evidence="4">
    <location>
        <begin position="372"/>
        <end position="385"/>
    </location>
</feature>
<dbReference type="GO" id="GO:0036122">
    <property type="term" value="F:BMP binding"/>
    <property type="evidence" value="ECO:0007669"/>
    <property type="project" value="TreeGrafter"/>
</dbReference>
<dbReference type="PROSITE" id="PS50184">
    <property type="entry name" value="VWFC_2"/>
    <property type="match status" value="2"/>
</dbReference>
<evidence type="ECO:0000256" key="3">
    <source>
        <dbReference type="ARBA" id="ARBA00022729"/>
    </source>
</evidence>
<feature type="region of interest" description="Disordered" evidence="4">
    <location>
        <begin position="1459"/>
        <end position="1491"/>
    </location>
</feature>
<feature type="compositionally biased region" description="Low complexity" evidence="4">
    <location>
        <begin position="2415"/>
        <end position="2433"/>
    </location>
</feature>
<feature type="compositionally biased region" description="Polar residues" evidence="4">
    <location>
        <begin position="701"/>
        <end position="714"/>
    </location>
</feature>
<feature type="region of interest" description="Disordered" evidence="4">
    <location>
        <begin position="2361"/>
        <end position="2455"/>
    </location>
</feature>
<evidence type="ECO:0000256" key="2">
    <source>
        <dbReference type="ARBA" id="ARBA00022525"/>
    </source>
</evidence>
<feature type="compositionally biased region" description="Polar residues" evidence="4">
    <location>
        <begin position="450"/>
        <end position="459"/>
    </location>
</feature>
<feature type="compositionally biased region" description="Acidic residues" evidence="4">
    <location>
        <begin position="1980"/>
        <end position="1994"/>
    </location>
</feature>
<evidence type="ECO:0000313" key="8">
    <source>
        <dbReference type="Proteomes" id="UP000499080"/>
    </source>
</evidence>
<feature type="region of interest" description="Disordered" evidence="4">
    <location>
        <begin position="2198"/>
        <end position="2243"/>
    </location>
</feature>
<proteinExistence type="predicted"/>
<feature type="compositionally biased region" description="Polar residues" evidence="4">
    <location>
        <begin position="817"/>
        <end position="826"/>
    </location>
</feature>
<feature type="region of interest" description="Disordered" evidence="4">
    <location>
        <begin position="1213"/>
        <end position="1236"/>
    </location>
</feature>
<feature type="compositionally biased region" description="Polar residues" evidence="4">
    <location>
        <begin position="1361"/>
        <end position="1375"/>
    </location>
</feature>
<name>A0A4Y2PVL4_ARAVE</name>
<dbReference type="PANTHER" id="PTHR46698">
    <property type="entry name" value="CROSSVEINLESS 2"/>
    <property type="match status" value="1"/>
</dbReference>
<dbReference type="Proteomes" id="UP000499080">
    <property type="component" value="Unassembled WGS sequence"/>
</dbReference>
<feature type="compositionally biased region" description="Polar residues" evidence="4">
    <location>
        <begin position="2207"/>
        <end position="2219"/>
    </location>
</feature>
<feature type="compositionally biased region" description="Low complexity" evidence="4">
    <location>
        <begin position="993"/>
        <end position="1004"/>
    </location>
</feature>
<feature type="region of interest" description="Disordered" evidence="4">
    <location>
        <begin position="2074"/>
        <end position="2094"/>
    </location>
</feature>
<keyword evidence="2" id="KW-0964">Secreted</keyword>
<feature type="compositionally biased region" description="Basic and acidic residues" evidence="4">
    <location>
        <begin position="433"/>
        <end position="449"/>
    </location>
</feature>
<evidence type="ECO:0000259" key="5">
    <source>
        <dbReference type="PROSITE" id="PS50184"/>
    </source>
</evidence>
<feature type="region of interest" description="Disordered" evidence="4">
    <location>
        <begin position="1673"/>
        <end position="1724"/>
    </location>
</feature>
<feature type="region of interest" description="Disordered" evidence="4">
    <location>
        <begin position="322"/>
        <end position="459"/>
    </location>
</feature>
<feature type="compositionally biased region" description="Polar residues" evidence="4">
    <location>
        <begin position="541"/>
        <end position="554"/>
    </location>
</feature>
<dbReference type="SMART" id="SM00214">
    <property type="entry name" value="VWC"/>
    <property type="match status" value="2"/>
</dbReference>
<feature type="domain" description="VWFC" evidence="5">
    <location>
        <begin position="34"/>
        <end position="94"/>
    </location>
</feature>
<dbReference type="PANTHER" id="PTHR46698:SF4">
    <property type="entry name" value="CROSSVEINLESS 2"/>
    <property type="match status" value="1"/>
</dbReference>
<dbReference type="EMBL" id="BGPR01012244">
    <property type="protein sequence ID" value="GBN55237.1"/>
    <property type="molecule type" value="Genomic_DNA"/>
</dbReference>
<keyword evidence="8" id="KW-1185">Reference proteome</keyword>
<feature type="compositionally biased region" description="Polar residues" evidence="4">
    <location>
        <begin position="949"/>
        <end position="958"/>
    </location>
</feature>
<dbReference type="InterPro" id="IPR052424">
    <property type="entry name" value="Kielin_Chordin-BMP_Reg"/>
</dbReference>
<feature type="compositionally biased region" description="Low complexity" evidence="4">
    <location>
        <begin position="1265"/>
        <end position="1276"/>
    </location>
</feature>
<feature type="compositionally biased region" description="Polar residues" evidence="4">
    <location>
        <begin position="638"/>
        <end position="650"/>
    </location>
</feature>
<feature type="compositionally biased region" description="Polar residues" evidence="4">
    <location>
        <begin position="2443"/>
        <end position="2455"/>
    </location>
</feature>
<dbReference type="EMBL" id="BGPR01012250">
    <property type="protein sequence ID" value="GBN55269.1"/>
    <property type="molecule type" value="Genomic_DNA"/>
</dbReference>
<feature type="compositionally biased region" description="Basic and acidic residues" evidence="4">
    <location>
        <begin position="592"/>
        <end position="606"/>
    </location>
</feature>
<keyword evidence="3" id="KW-0732">Signal</keyword>
<feature type="compositionally biased region" description="Polar residues" evidence="4">
    <location>
        <begin position="391"/>
        <end position="402"/>
    </location>
</feature>
<feature type="region of interest" description="Disordered" evidence="4">
    <location>
        <begin position="539"/>
        <end position="559"/>
    </location>
</feature>
<feature type="domain" description="VWFC" evidence="5">
    <location>
        <begin position="95"/>
        <end position="155"/>
    </location>
</feature>
<dbReference type="GO" id="GO:0005576">
    <property type="term" value="C:extracellular region"/>
    <property type="evidence" value="ECO:0007669"/>
    <property type="project" value="UniProtKB-SubCell"/>
</dbReference>
<reference evidence="7 8" key="1">
    <citation type="journal article" date="2019" name="Sci. Rep.">
        <title>Orb-weaving spider Araneus ventricosus genome elucidates the spidroin gene catalogue.</title>
        <authorList>
            <person name="Kono N."/>
            <person name="Nakamura H."/>
            <person name="Ohtoshi R."/>
            <person name="Moran D.A.P."/>
            <person name="Shinohara A."/>
            <person name="Yoshida Y."/>
            <person name="Fujiwara M."/>
            <person name="Mori M."/>
            <person name="Tomita M."/>
            <person name="Arakawa K."/>
        </authorList>
    </citation>
    <scope>NUCLEOTIDE SEQUENCE [LARGE SCALE GENOMIC DNA]</scope>
</reference>
<feature type="region of interest" description="Disordered" evidence="4">
    <location>
        <begin position="2050"/>
        <end position="2069"/>
    </location>
</feature>
<feature type="compositionally biased region" description="Low complexity" evidence="4">
    <location>
        <begin position="2110"/>
        <end position="2119"/>
    </location>
</feature>
<feature type="region of interest" description="Disordered" evidence="4">
    <location>
        <begin position="2108"/>
        <end position="2181"/>
    </location>
</feature>
<accession>A0A4Y2PVL4</accession>
<feature type="compositionally biased region" description="Low complexity" evidence="4">
    <location>
        <begin position="795"/>
        <end position="807"/>
    </location>
</feature>
<feature type="region of interest" description="Disordered" evidence="4">
    <location>
        <begin position="949"/>
        <end position="1007"/>
    </location>
</feature>
<comment type="subcellular location">
    <subcellularLocation>
        <location evidence="1">Secreted</location>
    </subcellularLocation>
</comment>
<feature type="region of interest" description="Disordered" evidence="4">
    <location>
        <begin position="1301"/>
        <end position="1375"/>
    </location>
</feature>
<feature type="compositionally biased region" description="Basic and acidic residues" evidence="4">
    <location>
        <begin position="2155"/>
        <end position="2167"/>
    </location>
</feature>
<feature type="compositionally biased region" description="Acidic residues" evidence="4">
    <location>
        <begin position="1317"/>
        <end position="1333"/>
    </location>
</feature>
<feature type="compositionally biased region" description="Polar residues" evidence="4">
    <location>
        <begin position="665"/>
        <end position="693"/>
    </location>
</feature>
<organism evidence="7 8">
    <name type="scientific">Araneus ventricosus</name>
    <name type="common">Orbweaver spider</name>
    <name type="synonym">Epeira ventricosa</name>
    <dbReference type="NCBI Taxonomy" id="182803"/>
    <lineage>
        <taxon>Eukaryota</taxon>
        <taxon>Metazoa</taxon>
        <taxon>Ecdysozoa</taxon>
        <taxon>Arthropoda</taxon>
        <taxon>Chelicerata</taxon>
        <taxon>Arachnida</taxon>
        <taxon>Araneae</taxon>
        <taxon>Araneomorphae</taxon>
        <taxon>Entelegynae</taxon>
        <taxon>Araneoidea</taxon>
        <taxon>Araneidae</taxon>
        <taxon>Araneus</taxon>
    </lineage>
</organism>
<feature type="compositionally biased region" description="Acidic residues" evidence="4">
    <location>
        <begin position="404"/>
        <end position="415"/>
    </location>
</feature>
<feature type="region of interest" description="Disordered" evidence="4">
    <location>
        <begin position="1967"/>
        <end position="1994"/>
    </location>
</feature>
<feature type="region of interest" description="Disordered" evidence="4">
    <location>
        <begin position="1265"/>
        <end position="1287"/>
    </location>
</feature>
<feature type="compositionally biased region" description="Polar residues" evidence="4">
    <location>
        <begin position="1222"/>
        <end position="1231"/>
    </location>
</feature>